<dbReference type="PANTHER" id="PTHR47531">
    <property type="entry name" value="RING/U-BOX SUPERFAMILY PROTEIN"/>
    <property type="match status" value="1"/>
</dbReference>
<keyword evidence="1" id="KW-1133">Transmembrane helix</keyword>
<keyword evidence="1" id="KW-0812">Transmembrane</keyword>
<protein>
    <submittedName>
        <fullName evidence="2">Uncharacterized protein</fullName>
    </submittedName>
</protein>
<dbReference type="PANTHER" id="PTHR47531:SF2">
    <property type="entry name" value="RING_U-BOX SUPERFAMILY PROTEIN"/>
    <property type="match status" value="1"/>
</dbReference>
<gene>
    <name evidence="2" type="ORF">RHSIM_Rhsim13G0145000</name>
</gene>
<comment type="caution">
    <text evidence="2">The sequence shown here is derived from an EMBL/GenBank/DDBJ whole genome shotgun (WGS) entry which is preliminary data.</text>
</comment>
<feature type="transmembrane region" description="Helical" evidence="1">
    <location>
        <begin position="12"/>
        <end position="30"/>
    </location>
</feature>
<proteinExistence type="predicted"/>
<organism evidence="2 3">
    <name type="scientific">Rhododendron simsii</name>
    <name type="common">Sims's rhododendron</name>
    <dbReference type="NCBI Taxonomy" id="118357"/>
    <lineage>
        <taxon>Eukaryota</taxon>
        <taxon>Viridiplantae</taxon>
        <taxon>Streptophyta</taxon>
        <taxon>Embryophyta</taxon>
        <taxon>Tracheophyta</taxon>
        <taxon>Spermatophyta</taxon>
        <taxon>Magnoliopsida</taxon>
        <taxon>eudicotyledons</taxon>
        <taxon>Gunneridae</taxon>
        <taxon>Pentapetalae</taxon>
        <taxon>asterids</taxon>
        <taxon>Ericales</taxon>
        <taxon>Ericaceae</taxon>
        <taxon>Ericoideae</taxon>
        <taxon>Rhodoreae</taxon>
        <taxon>Rhododendron</taxon>
    </lineage>
</organism>
<dbReference type="AlphaFoldDB" id="A0A834L815"/>
<keyword evidence="1" id="KW-0472">Membrane</keyword>
<keyword evidence="3" id="KW-1185">Reference proteome</keyword>
<accession>A0A834L815</accession>
<sequence length="132" mass="14568">MMQPLSRLQISLPVSVAIHAFAILVLVAIHNEEHSCKGPNENQIKLHSDQVKADCYGKFQVGESDETACMPSNSDLHEWGQSNLMDTIPRAGSSSSQAFSSRSLHPSSRFLSRFNFIPGNVSMELIQPPFRG</sequence>
<dbReference type="Proteomes" id="UP000626092">
    <property type="component" value="Unassembled WGS sequence"/>
</dbReference>
<evidence type="ECO:0000256" key="1">
    <source>
        <dbReference type="SAM" id="Phobius"/>
    </source>
</evidence>
<reference evidence="2" key="1">
    <citation type="submission" date="2019-11" db="EMBL/GenBank/DDBJ databases">
        <authorList>
            <person name="Liu Y."/>
            <person name="Hou J."/>
            <person name="Li T.-Q."/>
            <person name="Guan C.-H."/>
            <person name="Wu X."/>
            <person name="Wu H.-Z."/>
            <person name="Ling F."/>
            <person name="Zhang R."/>
            <person name="Shi X.-G."/>
            <person name="Ren J.-P."/>
            <person name="Chen E.-F."/>
            <person name="Sun J.-M."/>
        </authorList>
    </citation>
    <scope>NUCLEOTIDE SEQUENCE</scope>
    <source>
        <strain evidence="2">Adult_tree_wgs_1</strain>
        <tissue evidence="2">Leaves</tissue>
    </source>
</reference>
<evidence type="ECO:0000313" key="3">
    <source>
        <dbReference type="Proteomes" id="UP000626092"/>
    </source>
</evidence>
<dbReference type="EMBL" id="WJXA01000013">
    <property type="protein sequence ID" value="KAF7120988.1"/>
    <property type="molecule type" value="Genomic_DNA"/>
</dbReference>
<dbReference type="OrthoDB" id="1739536at2759"/>
<name>A0A834L815_RHOSS</name>
<evidence type="ECO:0000313" key="2">
    <source>
        <dbReference type="EMBL" id="KAF7120988.1"/>
    </source>
</evidence>